<evidence type="ECO:0000313" key="3">
    <source>
        <dbReference type="EMBL" id="KOC63490.1"/>
    </source>
</evidence>
<dbReference type="EMBL" id="KQ414698">
    <property type="protein sequence ID" value="KOC63490.1"/>
    <property type="molecule type" value="Genomic_DNA"/>
</dbReference>
<dbReference type="STRING" id="597456.A0A0L7QXZ4"/>
<dbReference type="SMART" id="SM00690">
    <property type="entry name" value="DM5"/>
    <property type="match status" value="1"/>
</dbReference>
<dbReference type="AlphaFoldDB" id="A0A0L7QXZ4"/>
<dbReference type="OrthoDB" id="6376010at2759"/>
<keyword evidence="4" id="KW-1185">Reference proteome</keyword>
<dbReference type="Proteomes" id="UP000053825">
    <property type="component" value="Unassembled WGS sequence"/>
</dbReference>
<feature type="domain" description="DUF243" evidence="2">
    <location>
        <begin position="91"/>
        <end position="192"/>
    </location>
</feature>
<dbReference type="PANTHER" id="PTHR31927:SF13">
    <property type="entry name" value="TWEEDLEBETA"/>
    <property type="match status" value="1"/>
</dbReference>
<sequence length="223" mass="24600">MSVEEDKIYTIGARTRDRDTVNSPQVSVRKEPKPDTCRVRDYVFEPRARLLHSKPAPEPPVSSYFPPSSTGGGNYGPPSVPDTYGPPQQPPVVHKHVYVHVPPPETPEYKPPKYIPPAAPPQKHYKIVFIKAPTPPTPTAPALPPLSPQDEEKTLIYVLVKKPEEAPDVVLPTQTPTQPSKPEVYFIRYKTQKEAQNAEYGPPQHTAPSDNYGAPPSSSGGPY</sequence>
<gene>
    <name evidence="3" type="ORF">WH47_03712</name>
</gene>
<dbReference type="InterPro" id="IPR004145">
    <property type="entry name" value="DUF243"/>
</dbReference>
<feature type="region of interest" description="Disordered" evidence="1">
    <location>
        <begin position="50"/>
        <end position="92"/>
    </location>
</feature>
<dbReference type="Pfam" id="PF03103">
    <property type="entry name" value="DUF243"/>
    <property type="match status" value="1"/>
</dbReference>
<reference evidence="3 4" key="1">
    <citation type="submission" date="2015-07" db="EMBL/GenBank/DDBJ databases">
        <title>The genome of Habropoda laboriosa.</title>
        <authorList>
            <person name="Pan H."/>
            <person name="Kapheim K."/>
        </authorList>
    </citation>
    <scope>NUCLEOTIDE SEQUENCE [LARGE SCALE GENOMIC DNA]</scope>
    <source>
        <strain evidence="3">0110345459</strain>
    </source>
</reference>
<dbReference type="PANTHER" id="PTHR31927">
    <property type="entry name" value="FI07246P-RELATED-RELATED"/>
    <property type="match status" value="1"/>
</dbReference>
<dbReference type="GO" id="GO:0008010">
    <property type="term" value="F:structural constituent of chitin-based larval cuticle"/>
    <property type="evidence" value="ECO:0007669"/>
    <property type="project" value="TreeGrafter"/>
</dbReference>
<name>A0A0L7QXZ4_9HYME</name>
<evidence type="ECO:0000256" key="1">
    <source>
        <dbReference type="SAM" id="MobiDB-lite"/>
    </source>
</evidence>
<dbReference type="PRINTS" id="PR01217">
    <property type="entry name" value="PRICHEXTENSN"/>
</dbReference>
<feature type="region of interest" description="Disordered" evidence="1">
    <location>
        <begin position="1"/>
        <end position="35"/>
    </location>
</feature>
<feature type="compositionally biased region" description="Basic and acidic residues" evidence="1">
    <location>
        <begin position="1"/>
        <end position="20"/>
    </location>
</feature>
<dbReference type="GO" id="GO:0062129">
    <property type="term" value="C:chitin-based extracellular matrix"/>
    <property type="evidence" value="ECO:0007669"/>
    <property type="project" value="TreeGrafter"/>
</dbReference>
<feature type="region of interest" description="Disordered" evidence="1">
    <location>
        <begin position="188"/>
        <end position="223"/>
    </location>
</feature>
<dbReference type="GO" id="GO:0040003">
    <property type="term" value="P:chitin-based cuticle development"/>
    <property type="evidence" value="ECO:0007669"/>
    <property type="project" value="TreeGrafter"/>
</dbReference>
<protein>
    <recommendedName>
        <fullName evidence="2">DUF243 domain-containing protein</fullName>
    </recommendedName>
</protein>
<accession>A0A0L7QXZ4</accession>
<proteinExistence type="predicted"/>
<evidence type="ECO:0000313" key="4">
    <source>
        <dbReference type="Proteomes" id="UP000053825"/>
    </source>
</evidence>
<organism evidence="3 4">
    <name type="scientific">Habropoda laboriosa</name>
    <dbReference type="NCBI Taxonomy" id="597456"/>
    <lineage>
        <taxon>Eukaryota</taxon>
        <taxon>Metazoa</taxon>
        <taxon>Ecdysozoa</taxon>
        <taxon>Arthropoda</taxon>
        <taxon>Hexapoda</taxon>
        <taxon>Insecta</taxon>
        <taxon>Pterygota</taxon>
        <taxon>Neoptera</taxon>
        <taxon>Endopterygota</taxon>
        <taxon>Hymenoptera</taxon>
        <taxon>Apocrita</taxon>
        <taxon>Aculeata</taxon>
        <taxon>Apoidea</taxon>
        <taxon>Anthophila</taxon>
        <taxon>Apidae</taxon>
        <taxon>Habropoda</taxon>
    </lineage>
</organism>
<evidence type="ECO:0000259" key="2">
    <source>
        <dbReference type="SMART" id="SM00690"/>
    </source>
</evidence>